<dbReference type="Pfam" id="PF03446">
    <property type="entry name" value="NAD_binding_2"/>
    <property type="match status" value="1"/>
</dbReference>
<dbReference type="GO" id="GO:0008679">
    <property type="term" value="F:2-hydroxy-3-oxopropionate reductase activity"/>
    <property type="evidence" value="ECO:0007669"/>
    <property type="project" value="UniProtKB-EC"/>
</dbReference>
<evidence type="ECO:0000313" key="2">
    <source>
        <dbReference type="EMBL" id="OBX37712.1"/>
    </source>
</evidence>
<accession>A0A1B8P651</accession>
<protein>
    <submittedName>
        <fullName evidence="2">2-hydroxy-3-oxopropionate reductase</fullName>
        <ecNumber evidence="2">1.1.1.60</ecNumber>
    </submittedName>
</protein>
<evidence type="ECO:0000313" key="3">
    <source>
        <dbReference type="Proteomes" id="UP000092504"/>
    </source>
</evidence>
<comment type="caution">
    <text evidence="2">The sequence shown here is derived from an EMBL/GenBank/DDBJ whole genome shotgun (WGS) entry which is preliminary data.</text>
</comment>
<dbReference type="InterPro" id="IPR006115">
    <property type="entry name" value="6PGDH_NADP-bd"/>
</dbReference>
<dbReference type="SUPFAM" id="SSF51735">
    <property type="entry name" value="NAD(P)-binding Rossmann-fold domains"/>
    <property type="match status" value="1"/>
</dbReference>
<dbReference type="EMBL" id="MAJD01000001">
    <property type="protein sequence ID" value="OBX37712.1"/>
    <property type="molecule type" value="Genomic_DNA"/>
</dbReference>
<dbReference type="Proteomes" id="UP000092504">
    <property type="component" value="Unassembled WGS sequence"/>
</dbReference>
<dbReference type="GO" id="GO:0050661">
    <property type="term" value="F:NADP binding"/>
    <property type="evidence" value="ECO:0007669"/>
    <property type="project" value="InterPro"/>
</dbReference>
<dbReference type="GO" id="GO:0016054">
    <property type="term" value="P:organic acid catabolic process"/>
    <property type="evidence" value="ECO:0007669"/>
    <property type="project" value="UniProtKB-ARBA"/>
</dbReference>
<proteinExistence type="predicted"/>
<dbReference type="PANTHER" id="PTHR22981:SF80">
    <property type="entry name" value="BLR4309 PROTEIN"/>
    <property type="match status" value="1"/>
</dbReference>
<name>A0A1B8P651_HALEL</name>
<organism evidence="2 3">
    <name type="scientific">Halomonas elongata</name>
    <dbReference type="NCBI Taxonomy" id="2746"/>
    <lineage>
        <taxon>Bacteria</taxon>
        <taxon>Pseudomonadati</taxon>
        <taxon>Pseudomonadota</taxon>
        <taxon>Gammaproteobacteria</taxon>
        <taxon>Oceanospirillales</taxon>
        <taxon>Halomonadaceae</taxon>
        <taxon>Halomonas</taxon>
    </lineage>
</organism>
<sequence length="89" mass="9283">MSKIGFIGLGIMGRPMAGHLLDAGHELTTVKRGSLDETLASKGMKELDNPKAVAEGAEVVITMVPDTPMSKRCCSAKVVSSKGSSPAPW</sequence>
<reference evidence="2 3" key="1">
    <citation type="submission" date="2016-06" db="EMBL/GenBank/DDBJ databases">
        <title>Genome sequence of halotolerant plant growth promoting strain of Halomonas elongata HEK1 isolated from salterns of Rann of Kutch, Gujarat, India.</title>
        <authorList>
            <person name="Gaba S."/>
            <person name="Singh R.N."/>
            <person name="Abrol S."/>
            <person name="Kaushik R."/>
            <person name="Saxena A.K."/>
        </authorList>
    </citation>
    <scope>NUCLEOTIDE SEQUENCE [LARGE SCALE GENOMIC DNA]</scope>
    <source>
        <strain evidence="2 3">HEK1</strain>
    </source>
</reference>
<dbReference type="InterPro" id="IPR002204">
    <property type="entry name" value="3-OH-isobutyrate_DH-rel_CS"/>
</dbReference>
<keyword evidence="2" id="KW-0560">Oxidoreductase</keyword>
<gene>
    <name evidence="2" type="primary">glxR_3</name>
    <name evidence="2" type="ORF">A8U91_02090</name>
</gene>
<dbReference type="PANTHER" id="PTHR22981">
    <property type="entry name" value="3-HYDROXYISOBUTYRATE DEHYDROGENASE-RELATED"/>
    <property type="match status" value="1"/>
</dbReference>
<dbReference type="InterPro" id="IPR036291">
    <property type="entry name" value="NAD(P)-bd_dom_sf"/>
</dbReference>
<evidence type="ECO:0000259" key="1">
    <source>
        <dbReference type="Pfam" id="PF03446"/>
    </source>
</evidence>
<dbReference type="AlphaFoldDB" id="A0A1B8P651"/>
<feature type="domain" description="6-phosphogluconate dehydrogenase NADP-binding" evidence="1">
    <location>
        <begin position="3"/>
        <end position="75"/>
    </location>
</feature>
<dbReference type="PROSITE" id="PS00895">
    <property type="entry name" value="3_HYDROXYISOBUT_DH"/>
    <property type="match status" value="1"/>
</dbReference>
<dbReference type="EC" id="1.1.1.60" evidence="2"/>
<dbReference type="Gene3D" id="3.40.50.720">
    <property type="entry name" value="NAD(P)-binding Rossmann-like Domain"/>
    <property type="match status" value="1"/>
</dbReference>
<dbReference type="PATRIC" id="fig|2746.7.peg.2141"/>